<proteinExistence type="predicted"/>
<dbReference type="Gene3D" id="3.90.10.10">
    <property type="entry name" value="Cytochrome C3"/>
    <property type="match status" value="6"/>
</dbReference>
<evidence type="ECO:0000256" key="1">
    <source>
        <dbReference type="ARBA" id="ARBA00022729"/>
    </source>
</evidence>
<dbReference type="InterPro" id="IPR051829">
    <property type="entry name" value="Multiheme_Cytochr_ET"/>
</dbReference>
<protein>
    <recommendedName>
        <fullName evidence="2">Cytochrome c7-like domain-containing protein</fullName>
    </recommendedName>
</protein>
<evidence type="ECO:0000313" key="3">
    <source>
        <dbReference type="EMBL" id="QOY86643.1"/>
    </source>
</evidence>
<dbReference type="Pfam" id="PF14522">
    <property type="entry name" value="Cytochrome_C7"/>
    <property type="match status" value="1"/>
</dbReference>
<dbReference type="GO" id="GO:0016491">
    <property type="term" value="F:oxidoreductase activity"/>
    <property type="evidence" value="ECO:0007669"/>
    <property type="project" value="TreeGrafter"/>
</dbReference>
<evidence type="ECO:0000313" key="4">
    <source>
        <dbReference type="Proteomes" id="UP000593892"/>
    </source>
</evidence>
<dbReference type="AlphaFoldDB" id="A0A7S7NN18"/>
<keyword evidence="4" id="KW-1185">Reference proteome</keyword>
<dbReference type="KEGG" id="pfer:IRI77_28210"/>
<reference evidence="3 4" key="1">
    <citation type="submission" date="2020-10" db="EMBL/GenBank/DDBJ databases">
        <title>Complete genome sequence of Paludibaculum fermentans P105T, a facultatively anaerobic acidobacterium capable of dissimilatory Fe(III) reduction.</title>
        <authorList>
            <person name="Dedysh S.N."/>
            <person name="Beletsky A.V."/>
            <person name="Kulichevskaya I.S."/>
            <person name="Mardanov A.V."/>
            <person name="Ravin N.V."/>
        </authorList>
    </citation>
    <scope>NUCLEOTIDE SEQUENCE [LARGE SCALE GENOMIC DNA]</scope>
    <source>
        <strain evidence="3 4">P105</strain>
    </source>
</reference>
<feature type="domain" description="Cytochrome c7-like" evidence="2">
    <location>
        <begin position="149"/>
        <end position="199"/>
    </location>
</feature>
<sequence>MEIRRRLEQKAGYHAQIIRGTGNAASSDCARCHAEHNGRAFELVRWRVPKAKFDHRQAGFMLQGRHAGLSCQQCHQPKHILDTARQELKQNDLSKTLLGLSGACASCHDDIHRGALGANCEKCHSQDQWKNASGFQHDKTEFPLTGAHTRVRCDGCHKPVAALGNRVQYKNFVFQEQCKSCHADKHGGAFAADCQKCHTTENWKTVHSESTFDHSRTKFPLVGLHRAVDCQKCHATANFRTPVAHERCMDCHRDKHQGQLLARAGGECAACHNESGWKTILFDSAAHAQTRYPLGGGHAKVACGNCHPGGGTALNFHPAFDSCLRCHKDRHAGQFSGAPWRNRCEQCHDVVGWKTVRYTLVDHAKSSFPLAGGHKAVPCADCHHSASAAEPIQYHGLRQECAACHENPHSDAASPALKGNWSCDQCHTARNWRETAPFDHGRTAFPLLGRHRGAPCVGCHKPATANARRTIVFHTAGKECAACHADVHAGQFRGSGQPQPDCGRCHGPTNWRADSFDHQKHSTFSLSGAHERVPCRMCHTGQAGATGRVVVYRGTPRRCEACHE</sequence>
<dbReference type="PANTHER" id="PTHR35038">
    <property type="entry name" value="DISSIMILATORY SULFITE REDUCTASE SIRA"/>
    <property type="match status" value="1"/>
</dbReference>
<dbReference type="InterPro" id="IPR029467">
    <property type="entry name" value="Cyt_c7-like"/>
</dbReference>
<accession>A0A7S7NN18</accession>
<organism evidence="3 4">
    <name type="scientific">Paludibaculum fermentans</name>
    <dbReference type="NCBI Taxonomy" id="1473598"/>
    <lineage>
        <taxon>Bacteria</taxon>
        <taxon>Pseudomonadati</taxon>
        <taxon>Acidobacteriota</taxon>
        <taxon>Terriglobia</taxon>
        <taxon>Bryobacterales</taxon>
        <taxon>Bryobacteraceae</taxon>
        <taxon>Paludibaculum</taxon>
    </lineage>
</organism>
<name>A0A7S7NN18_PALFE</name>
<dbReference type="SUPFAM" id="SSF48695">
    <property type="entry name" value="Multiheme cytochromes"/>
    <property type="match status" value="2"/>
</dbReference>
<gene>
    <name evidence="3" type="ORF">IRI77_28210</name>
</gene>
<keyword evidence="1" id="KW-0732">Signal</keyword>
<dbReference type="EMBL" id="CP063849">
    <property type="protein sequence ID" value="QOY86643.1"/>
    <property type="molecule type" value="Genomic_DNA"/>
</dbReference>
<dbReference type="InterPro" id="IPR036280">
    <property type="entry name" value="Multihaem_cyt_sf"/>
</dbReference>
<dbReference type="Proteomes" id="UP000593892">
    <property type="component" value="Chromosome"/>
</dbReference>
<dbReference type="Gene3D" id="1.10.1130.10">
    <property type="entry name" value="Flavocytochrome C3, Chain A"/>
    <property type="match status" value="1"/>
</dbReference>
<dbReference type="PANTHER" id="PTHR35038:SF8">
    <property type="entry name" value="C-TYPE POLYHEME CYTOCHROME OMCC"/>
    <property type="match status" value="1"/>
</dbReference>
<evidence type="ECO:0000259" key="2">
    <source>
        <dbReference type="Pfam" id="PF14522"/>
    </source>
</evidence>